<gene>
    <name evidence="3" type="ORF">EKH83_04705</name>
</gene>
<evidence type="ECO:0000256" key="1">
    <source>
        <dbReference type="SAM" id="Phobius"/>
    </source>
</evidence>
<dbReference type="AlphaFoldDB" id="A0A4Q0MCU6"/>
<evidence type="ECO:0000313" key="4">
    <source>
        <dbReference type="Proteomes" id="UP000290848"/>
    </source>
</evidence>
<dbReference type="EMBL" id="RXOC01000003">
    <property type="protein sequence ID" value="RXF71015.1"/>
    <property type="molecule type" value="Genomic_DNA"/>
</dbReference>
<accession>A0A4Q0MCU6</accession>
<feature type="transmembrane region" description="Helical" evidence="1">
    <location>
        <begin position="30"/>
        <end position="51"/>
    </location>
</feature>
<keyword evidence="1" id="KW-0812">Transmembrane</keyword>
<organism evidence="3 4">
    <name type="scientific">Arcticibacter tournemirensis</name>
    <dbReference type="NCBI Taxonomy" id="699437"/>
    <lineage>
        <taxon>Bacteria</taxon>
        <taxon>Pseudomonadati</taxon>
        <taxon>Bacteroidota</taxon>
        <taxon>Sphingobacteriia</taxon>
        <taxon>Sphingobacteriales</taxon>
        <taxon>Sphingobacteriaceae</taxon>
        <taxon>Arcticibacter</taxon>
    </lineage>
</organism>
<keyword evidence="1" id="KW-1133">Transmembrane helix</keyword>
<evidence type="ECO:0000313" key="3">
    <source>
        <dbReference type="EMBL" id="RXF71015.1"/>
    </source>
</evidence>
<keyword evidence="1" id="KW-0472">Membrane</keyword>
<evidence type="ECO:0000259" key="2">
    <source>
        <dbReference type="Pfam" id="PF14360"/>
    </source>
</evidence>
<sequence length="216" mass="24586">MSNKRTRLASVFLAGRWVLTWQAPLFKQKLAMAVVILLCLTPVFPMFYQFIERREGIAYNDTLLNLIPSIDVSIPIFMITWGMALFTLTRVIQTPSLLLSLLYGVIVLNISRFITISLVPLNPPAGLIDIWDPITDMFYGDTYVTKDLFYSGHTATQFLFFLLLPKKSDKLLALITTILMGVLVMVQHVHYTIDVIFAPPLTYLCYWTARKIAISS</sequence>
<name>A0A4Q0MCU6_9SPHI</name>
<feature type="domain" description="Sphingomyelin synthase-like" evidence="2">
    <location>
        <begin position="147"/>
        <end position="208"/>
    </location>
</feature>
<protein>
    <recommendedName>
        <fullName evidence="2">Sphingomyelin synthase-like domain-containing protein</fullName>
    </recommendedName>
</protein>
<dbReference type="Proteomes" id="UP000290848">
    <property type="component" value="Unassembled WGS sequence"/>
</dbReference>
<dbReference type="Pfam" id="PF14360">
    <property type="entry name" value="PAP2_C"/>
    <property type="match status" value="1"/>
</dbReference>
<feature type="transmembrane region" description="Helical" evidence="1">
    <location>
        <begin position="92"/>
        <end position="110"/>
    </location>
</feature>
<dbReference type="RefSeq" id="WP_128768261.1">
    <property type="nucleotide sequence ID" value="NZ_RXOC01000003.1"/>
</dbReference>
<comment type="caution">
    <text evidence="3">The sequence shown here is derived from an EMBL/GenBank/DDBJ whole genome shotgun (WGS) entry which is preliminary data.</text>
</comment>
<feature type="transmembrane region" description="Helical" evidence="1">
    <location>
        <begin position="63"/>
        <end position="86"/>
    </location>
</feature>
<dbReference type="InterPro" id="IPR025749">
    <property type="entry name" value="Sphingomyelin_synth-like_dom"/>
</dbReference>
<reference evidence="3 4" key="1">
    <citation type="submission" date="2018-12" db="EMBL/GenBank/DDBJ databases">
        <title>The Draft Genome Sequence of the Soil Bacterium Pedobacter tournemirensis R1.</title>
        <authorList>
            <person name="He J."/>
        </authorList>
    </citation>
    <scope>NUCLEOTIDE SEQUENCE [LARGE SCALE GENOMIC DNA]</scope>
    <source>
        <strain evidence="3 4">R1</strain>
    </source>
</reference>
<proteinExistence type="predicted"/>
<feature type="transmembrane region" description="Helical" evidence="1">
    <location>
        <begin position="171"/>
        <end position="193"/>
    </location>
</feature>